<accession>A0A8D0FWC3</accession>
<sequence length="136" mass="14926">MNRSLPSLVGGAVQAGSQSGVVCVPHPYCLPSHWLPWYDEWVGGTWCHTSQSEAGPPPWSVEGRLCYWPAGVPWGRALHGSSQWCCRFEGLCLLSLLVSESPTEPFQQHCLGWLRCLQHLLQVGGWRGTSAPTTSP</sequence>
<reference evidence="1" key="1">
    <citation type="submission" date="2025-08" db="UniProtKB">
        <authorList>
            <consortium name="Ensembl"/>
        </authorList>
    </citation>
    <scope>IDENTIFICATION</scope>
</reference>
<reference evidence="1" key="2">
    <citation type="submission" date="2025-09" db="UniProtKB">
        <authorList>
            <consortium name="Ensembl"/>
        </authorList>
    </citation>
    <scope>IDENTIFICATION</scope>
</reference>
<proteinExistence type="predicted"/>
<dbReference type="Proteomes" id="UP000694551">
    <property type="component" value="Unplaced"/>
</dbReference>
<dbReference type="Ensembl" id="ENSSOCT00000021776.1">
    <property type="protein sequence ID" value="ENSSOCP00000021247.1"/>
    <property type="gene ID" value="ENSSOCG00000015855.1"/>
</dbReference>
<evidence type="ECO:0000313" key="1">
    <source>
        <dbReference type="Ensembl" id="ENSSOCP00000021247.1"/>
    </source>
</evidence>
<keyword evidence="2" id="KW-1185">Reference proteome</keyword>
<name>A0A8D0FWC3_STROC</name>
<organism evidence="1 2">
    <name type="scientific">Strix occidentalis caurina</name>
    <name type="common">northern spotted owl</name>
    <dbReference type="NCBI Taxonomy" id="311401"/>
    <lineage>
        <taxon>Eukaryota</taxon>
        <taxon>Metazoa</taxon>
        <taxon>Chordata</taxon>
        <taxon>Craniata</taxon>
        <taxon>Vertebrata</taxon>
        <taxon>Euteleostomi</taxon>
        <taxon>Archelosauria</taxon>
        <taxon>Archosauria</taxon>
        <taxon>Dinosauria</taxon>
        <taxon>Saurischia</taxon>
        <taxon>Theropoda</taxon>
        <taxon>Coelurosauria</taxon>
        <taxon>Aves</taxon>
        <taxon>Neognathae</taxon>
        <taxon>Neoaves</taxon>
        <taxon>Telluraves</taxon>
        <taxon>Strigiformes</taxon>
        <taxon>Strigidae</taxon>
        <taxon>Strix</taxon>
    </lineage>
</organism>
<protein>
    <submittedName>
        <fullName evidence="1">Uncharacterized protein</fullName>
    </submittedName>
</protein>
<dbReference type="AlphaFoldDB" id="A0A8D0FWC3"/>
<evidence type="ECO:0000313" key="2">
    <source>
        <dbReference type="Proteomes" id="UP000694551"/>
    </source>
</evidence>